<name>A0A917BW84_9HYPH</name>
<feature type="transmembrane region" description="Helical" evidence="4">
    <location>
        <begin position="82"/>
        <end position="99"/>
    </location>
</feature>
<dbReference type="GO" id="GO:0022857">
    <property type="term" value="F:transmembrane transporter activity"/>
    <property type="evidence" value="ECO:0007669"/>
    <property type="project" value="InterPro"/>
</dbReference>
<organism evidence="5 6">
    <name type="scientific">Azorhizobium oxalatiphilum</name>
    <dbReference type="NCBI Taxonomy" id="980631"/>
    <lineage>
        <taxon>Bacteria</taxon>
        <taxon>Pseudomonadati</taxon>
        <taxon>Pseudomonadota</taxon>
        <taxon>Alphaproteobacteria</taxon>
        <taxon>Hyphomicrobiales</taxon>
        <taxon>Xanthobacteraceae</taxon>
        <taxon>Azorhizobium</taxon>
    </lineage>
</organism>
<dbReference type="Gene3D" id="1.20.1250.20">
    <property type="entry name" value="MFS general substrate transporter like domains"/>
    <property type="match status" value="2"/>
</dbReference>
<reference evidence="5" key="1">
    <citation type="journal article" date="2014" name="Int. J. Syst. Evol. Microbiol.">
        <title>Complete genome sequence of Corynebacterium casei LMG S-19264T (=DSM 44701T), isolated from a smear-ripened cheese.</title>
        <authorList>
            <consortium name="US DOE Joint Genome Institute (JGI-PGF)"/>
            <person name="Walter F."/>
            <person name="Albersmeier A."/>
            <person name="Kalinowski J."/>
            <person name="Ruckert C."/>
        </authorList>
    </citation>
    <scope>NUCLEOTIDE SEQUENCE</scope>
    <source>
        <strain evidence="5">CCM 7897</strain>
    </source>
</reference>
<dbReference type="AlphaFoldDB" id="A0A917BW84"/>
<evidence type="ECO:0000256" key="4">
    <source>
        <dbReference type="SAM" id="Phobius"/>
    </source>
</evidence>
<dbReference type="EMBL" id="BMCT01000002">
    <property type="protein sequence ID" value="GGF60815.1"/>
    <property type="molecule type" value="Genomic_DNA"/>
</dbReference>
<proteinExistence type="predicted"/>
<comment type="caution">
    <text evidence="5">The sequence shown here is derived from an EMBL/GenBank/DDBJ whole genome shotgun (WGS) entry which is preliminary data.</text>
</comment>
<feature type="transmembrane region" description="Helical" evidence="4">
    <location>
        <begin position="364"/>
        <end position="383"/>
    </location>
</feature>
<sequence>MSSLAPKVMPLAGRIAFPVAVVLVGLNLRPLLAAIGPLADPIQRATGLTDTGLATLTTLPVALMGACLLASRHIRSRLREKTGIGLGLALILLTCLWRWTDTGGAGLILSAVLGGIGIALVQALMPVVIRGRAGPASAGLMGLYSTAIMGGAMIASMAAPWLEQMAGWATGLGIWALPAMLGLLIWGRTPDMPDTGASQPPPVAHSARAWLLLIFFGLGTGAYTLVLAWLPPFYTRLGWSAPAAGALLGLLTLAEVVAGLAVSVWVGRAPDRRPALLAAIGALLGGLLMLCLAPLALALPAAVLSGLGIGALFPLGLIIAMDHGEGAGEAGAIAGFVQGGGYGLAALLPLAAGLLRQHLADLTPAWWLMAALCLLMMLIAVRFHPTDRIRLSRTP</sequence>
<keyword evidence="2 4" id="KW-1133">Transmembrane helix</keyword>
<feature type="transmembrane region" description="Helical" evidence="4">
    <location>
        <begin position="243"/>
        <end position="266"/>
    </location>
</feature>
<dbReference type="PANTHER" id="PTHR23523:SF1">
    <property type="entry name" value="CYANATE TRANSPORT PROTEIN CYNX"/>
    <property type="match status" value="1"/>
</dbReference>
<feature type="transmembrane region" description="Helical" evidence="4">
    <location>
        <begin position="141"/>
        <end position="162"/>
    </location>
</feature>
<dbReference type="Pfam" id="PF07690">
    <property type="entry name" value="MFS_1"/>
    <property type="match status" value="1"/>
</dbReference>
<dbReference type="InterPro" id="IPR052524">
    <property type="entry name" value="MFS_Cyanate_Porter"/>
</dbReference>
<dbReference type="Proteomes" id="UP000606044">
    <property type="component" value="Unassembled WGS sequence"/>
</dbReference>
<reference evidence="5" key="2">
    <citation type="submission" date="2020-09" db="EMBL/GenBank/DDBJ databases">
        <authorList>
            <person name="Sun Q."/>
            <person name="Sedlacek I."/>
        </authorList>
    </citation>
    <scope>NUCLEOTIDE SEQUENCE</scope>
    <source>
        <strain evidence="5">CCM 7897</strain>
    </source>
</reference>
<feature type="transmembrane region" description="Helical" evidence="4">
    <location>
        <begin position="209"/>
        <end position="231"/>
    </location>
</feature>
<feature type="transmembrane region" description="Helical" evidence="4">
    <location>
        <begin position="332"/>
        <end position="352"/>
    </location>
</feature>
<keyword evidence="3 4" id="KW-0472">Membrane</keyword>
<keyword evidence="1 4" id="KW-0812">Transmembrane</keyword>
<evidence type="ECO:0000256" key="1">
    <source>
        <dbReference type="ARBA" id="ARBA00022692"/>
    </source>
</evidence>
<dbReference type="SUPFAM" id="SSF103473">
    <property type="entry name" value="MFS general substrate transporter"/>
    <property type="match status" value="1"/>
</dbReference>
<accession>A0A917BW84</accession>
<dbReference type="InterPro" id="IPR011701">
    <property type="entry name" value="MFS"/>
</dbReference>
<protein>
    <submittedName>
        <fullName evidence="5">MFS transporter</fullName>
    </submittedName>
</protein>
<evidence type="ECO:0000256" key="2">
    <source>
        <dbReference type="ARBA" id="ARBA00022989"/>
    </source>
</evidence>
<dbReference type="RefSeq" id="WP_188578126.1">
    <property type="nucleotide sequence ID" value="NZ_BMCT01000002.1"/>
</dbReference>
<evidence type="ECO:0000313" key="5">
    <source>
        <dbReference type="EMBL" id="GGF60815.1"/>
    </source>
</evidence>
<keyword evidence="6" id="KW-1185">Reference proteome</keyword>
<feature type="transmembrane region" description="Helical" evidence="4">
    <location>
        <begin position="168"/>
        <end position="188"/>
    </location>
</feature>
<dbReference type="PANTHER" id="PTHR23523">
    <property type="match status" value="1"/>
</dbReference>
<feature type="transmembrane region" description="Helical" evidence="4">
    <location>
        <begin position="275"/>
        <end position="295"/>
    </location>
</feature>
<evidence type="ECO:0000313" key="6">
    <source>
        <dbReference type="Proteomes" id="UP000606044"/>
    </source>
</evidence>
<feature type="transmembrane region" description="Helical" evidence="4">
    <location>
        <begin position="52"/>
        <end position="70"/>
    </location>
</feature>
<gene>
    <name evidence="5" type="ORF">GCM10007301_20720</name>
</gene>
<feature type="transmembrane region" description="Helical" evidence="4">
    <location>
        <begin position="105"/>
        <end position="129"/>
    </location>
</feature>
<feature type="transmembrane region" description="Helical" evidence="4">
    <location>
        <begin position="301"/>
        <end position="320"/>
    </location>
</feature>
<evidence type="ECO:0000256" key="3">
    <source>
        <dbReference type="ARBA" id="ARBA00023136"/>
    </source>
</evidence>
<dbReference type="InterPro" id="IPR036259">
    <property type="entry name" value="MFS_trans_sf"/>
</dbReference>